<evidence type="ECO:0000313" key="2">
    <source>
        <dbReference type="Proteomes" id="UP001596549"/>
    </source>
</evidence>
<comment type="caution">
    <text evidence="1">The sequence shown here is derived from an EMBL/GenBank/DDBJ whole genome shotgun (WGS) entry which is preliminary data.</text>
</comment>
<accession>A0ABW2NQM1</accession>
<name>A0ABW2NQM1_9BACL</name>
<keyword evidence="2" id="KW-1185">Reference proteome</keyword>
<dbReference type="Proteomes" id="UP001596549">
    <property type="component" value="Unassembled WGS sequence"/>
</dbReference>
<dbReference type="SUPFAM" id="SSF158388">
    <property type="entry name" value="YvfG-like"/>
    <property type="match status" value="1"/>
</dbReference>
<dbReference type="Pfam" id="PF09628">
    <property type="entry name" value="YvfG"/>
    <property type="match status" value="1"/>
</dbReference>
<protein>
    <submittedName>
        <fullName evidence="1">Protein YvfG</fullName>
    </submittedName>
</protein>
<dbReference type="InterPro" id="IPR018590">
    <property type="entry name" value="Uncharacterised_YvfG"/>
</dbReference>
<evidence type="ECO:0000313" key="1">
    <source>
        <dbReference type="EMBL" id="MFC7371011.1"/>
    </source>
</evidence>
<dbReference type="RefSeq" id="WP_379747148.1">
    <property type="nucleotide sequence ID" value="NZ_JBHTCP010000009.1"/>
</dbReference>
<proteinExistence type="predicted"/>
<organism evidence="1 2">
    <name type="scientific">Fictibacillus iocasae</name>
    <dbReference type="NCBI Taxonomy" id="2715437"/>
    <lineage>
        <taxon>Bacteria</taxon>
        <taxon>Bacillati</taxon>
        <taxon>Bacillota</taxon>
        <taxon>Bacilli</taxon>
        <taxon>Bacillales</taxon>
        <taxon>Fictibacillaceae</taxon>
        <taxon>Fictibacillus</taxon>
    </lineage>
</organism>
<dbReference type="InterPro" id="IPR037247">
    <property type="entry name" value="YvfG_sf"/>
</dbReference>
<dbReference type="EMBL" id="JBHTCP010000009">
    <property type="protein sequence ID" value="MFC7371011.1"/>
    <property type="molecule type" value="Genomic_DNA"/>
</dbReference>
<sequence length="71" mass="8376">MSESFSIPYFEENLRQFIERNADVFTKTHAMNAYYRSIVGTLINDNLNKNGEIVRRIRNLEEAYKNVKSES</sequence>
<reference evidence="2" key="1">
    <citation type="journal article" date="2019" name="Int. J. Syst. Evol. Microbiol.">
        <title>The Global Catalogue of Microorganisms (GCM) 10K type strain sequencing project: providing services to taxonomists for standard genome sequencing and annotation.</title>
        <authorList>
            <consortium name="The Broad Institute Genomics Platform"/>
            <consortium name="The Broad Institute Genome Sequencing Center for Infectious Disease"/>
            <person name="Wu L."/>
            <person name="Ma J."/>
        </authorList>
    </citation>
    <scope>NUCLEOTIDE SEQUENCE [LARGE SCALE GENOMIC DNA]</scope>
    <source>
        <strain evidence="2">NBRC 106396</strain>
    </source>
</reference>
<dbReference type="Gene3D" id="6.10.140.40">
    <property type="match status" value="1"/>
</dbReference>
<gene>
    <name evidence="1" type="primary">yvfG</name>
    <name evidence="1" type="ORF">ACFQPF_04925</name>
</gene>